<reference evidence="2 3" key="1">
    <citation type="submission" date="2020-03" db="EMBL/GenBank/DDBJ databases">
        <title>Genomic Encyclopedia of Type Strains, Phase IV (KMG-IV): sequencing the most valuable type-strain genomes for metagenomic binning, comparative biology and taxonomic classification.</title>
        <authorList>
            <person name="Goeker M."/>
        </authorList>
    </citation>
    <scope>NUCLEOTIDE SEQUENCE [LARGE SCALE GENOMIC DNA]</scope>
    <source>
        <strain evidence="2 3">DSM 22753</strain>
    </source>
</reference>
<gene>
    <name evidence="2" type="ORF">FHT01_000506</name>
</gene>
<protein>
    <submittedName>
        <fullName evidence="2">Membrane protein</fullName>
    </submittedName>
</protein>
<comment type="caution">
    <text evidence="2">The sequence shown here is derived from an EMBL/GenBank/DDBJ whole genome shotgun (WGS) entry which is preliminary data.</text>
</comment>
<feature type="domain" description="Putative Flp pilus-assembly TadG-like N-terminal" evidence="1">
    <location>
        <begin position="10"/>
        <end position="56"/>
    </location>
</feature>
<evidence type="ECO:0000259" key="1">
    <source>
        <dbReference type="Pfam" id="PF13400"/>
    </source>
</evidence>
<evidence type="ECO:0000313" key="3">
    <source>
        <dbReference type="Proteomes" id="UP000788153"/>
    </source>
</evidence>
<dbReference type="Pfam" id="PF13400">
    <property type="entry name" value="Tad"/>
    <property type="match status" value="1"/>
</dbReference>
<accession>A0ABX0TXC9</accession>
<dbReference type="Proteomes" id="UP000788153">
    <property type="component" value="Unassembled WGS sequence"/>
</dbReference>
<dbReference type="RefSeq" id="WP_140048153.1">
    <property type="nucleotide sequence ID" value="NZ_BAAAEV010000001.1"/>
</dbReference>
<name>A0ABX0TXC9_9SPHN</name>
<proteinExistence type="predicted"/>
<dbReference type="EMBL" id="JAASQP010000001">
    <property type="protein sequence ID" value="NIJ22964.1"/>
    <property type="molecule type" value="Genomic_DNA"/>
</dbReference>
<sequence length="544" mass="55547">MRRLRLGRRGGIGPIFACGLPMLIGSAALAVDLGAAQLESRRLQGIADAAALAAAGNPARAQATAEAVVAESGWTGSVTTEATRGRYRRDAAIPVADRFDATGAVNAVRVRLEGGAPTYFARIFGARHVAVARTGTAMRSDYAAFSIGSRLAAVDGGLLNGLLGALTGSSVSLSVMDYNALIGTDIDLLAFLGALRTTASLGAVSYDDVLAAQVTRSQLLDAMAAVVGDATARNALAGLADAAGGGTVALAPLFDLGPIGDLDRGEAGLVRVNAMAMLSTLLQHGSGVRQVDLDLGATVPGLARTRVRVAIGERPQGSPWISITELGTPILRTAQARIYVEAKLGGIALGGLGTIAGIELPLFVELASAEARLTDISCATRATRSVSIEARTGPGKAAIARIDTGKLDDFSTPMTFAKARLVDTLLVDIDGKSVVDLGSVEPWQQLRFSGTEVDAASVRTISSSHALEGVAVSLLRTIELTPVVGGFLPLPVGPIVNALGAALIPLGPALDSLVNVATGAIGLRYGQADVRVTGMRCGRPVLVA</sequence>
<evidence type="ECO:0000313" key="2">
    <source>
        <dbReference type="EMBL" id="NIJ22964.1"/>
    </source>
</evidence>
<keyword evidence="3" id="KW-1185">Reference proteome</keyword>
<dbReference type="InterPro" id="IPR028087">
    <property type="entry name" value="Tad_N"/>
</dbReference>
<organism evidence="2 3">
    <name type="scientific">Sphingomonas japonica</name>
    <dbReference type="NCBI Taxonomy" id="511662"/>
    <lineage>
        <taxon>Bacteria</taxon>
        <taxon>Pseudomonadati</taxon>
        <taxon>Pseudomonadota</taxon>
        <taxon>Alphaproteobacteria</taxon>
        <taxon>Sphingomonadales</taxon>
        <taxon>Sphingomonadaceae</taxon>
        <taxon>Sphingomonas</taxon>
    </lineage>
</organism>